<dbReference type="OrthoDB" id="3907302at2759"/>
<dbReference type="GO" id="GO:0006367">
    <property type="term" value="P:transcription initiation at RNA polymerase II promoter"/>
    <property type="evidence" value="ECO:0007669"/>
    <property type="project" value="UniProtKB-UniRule"/>
</dbReference>
<dbReference type="PANTHER" id="PTHR12716:SF8">
    <property type="entry name" value="TRANSCRIPTION INITIATION FACTOR IIE SUBUNIT BETA"/>
    <property type="match status" value="1"/>
</dbReference>
<evidence type="ECO:0000256" key="6">
    <source>
        <dbReference type="ARBA" id="ARBA00025581"/>
    </source>
</evidence>
<reference evidence="10" key="1">
    <citation type="submission" date="2021-06" db="EMBL/GenBank/DDBJ databases">
        <authorList>
            <person name="Kallberg Y."/>
            <person name="Tangrot J."/>
            <person name="Rosling A."/>
        </authorList>
    </citation>
    <scope>NUCLEOTIDE SEQUENCE</scope>
    <source>
        <strain evidence="10">FL130A</strain>
    </source>
</reference>
<dbReference type="GO" id="GO:0003677">
    <property type="term" value="F:DNA binding"/>
    <property type="evidence" value="ECO:0007669"/>
    <property type="project" value="UniProtKB-UniRule"/>
</dbReference>
<dbReference type="InterPro" id="IPR040501">
    <property type="entry name" value="TFA2_Winged_2"/>
</dbReference>
<name>A0A9N8WLX1_9GLOM</name>
<comment type="subcellular location">
    <subcellularLocation>
        <location evidence="1 7">Nucleus</location>
    </subcellularLocation>
</comment>
<evidence type="ECO:0000256" key="5">
    <source>
        <dbReference type="ARBA" id="ARBA00023242"/>
    </source>
</evidence>
<evidence type="ECO:0000256" key="3">
    <source>
        <dbReference type="ARBA" id="ARBA00023125"/>
    </source>
</evidence>
<keyword evidence="3 7" id="KW-0238">DNA-binding</keyword>
<dbReference type="Pfam" id="PF22254">
    <property type="entry name" value="TFA2_E-tether"/>
    <property type="match status" value="1"/>
</dbReference>
<evidence type="ECO:0000313" key="10">
    <source>
        <dbReference type="EMBL" id="CAG8489358.1"/>
    </source>
</evidence>
<dbReference type="InterPro" id="IPR003166">
    <property type="entry name" value="TFIIE_bsu_DNA-bd"/>
</dbReference>
<dbReference type="PROSITE" id="PS51351">
    <property type="entry name" value="TFIIE_BETA_C"/>
    <property type="match status" value="1"/>
</dbReference>
<proteinExistence type="inferred from homology"/>
<evidence type="ECO:0000256" key="1">
    <source>
        <dbReference type="ARBA" id="ARBA00004123"/>
    </source>
</evidence>
<accession>A0A9N8WLX1</accession>
<evidence type="ECO:0000256" key="4">
    <source>
        <dbReference type="ARBA" id="ARBA00023163"/>
    </source>
</evidence>
<keyword evidence="5 7" id="KW-0539">Nucleus</keyword>
<comment type="similarity">
    <text evidence="7">Belongs to the TFIIE beta subunit family.</text>
</comment>
<protein>
    <recommendedName>
        <fullName evidence="7">Transcription initiation factor IIE subunit beta</fullName>
    </recommendedName>
</protein>
<evidence type="ECO:0000256" key="8">
    <source>
        <dbReference type="SAM" id="MobiDB-lite"/>
    </source>
</evidence>
<sequence length="292" mass="33543">MSFLDKQTAEFKSQVASQPVFPRAKISTAVSSSSSFGGVPTKRARVEDVSGVSAGGSKKKRTAQPVYAPTPTATSVPKHTNSKLHSVINFLKEHVDEPQTYDDFRAASIDVEQDSELLRLMQKSEKILYNPKNRTFQYKPEFQIRDKEDLVKLLYERKDSKPCGLQFKDLADSYIDLKKAIDELETEKRILVIRSVKDNAPRIIFWNSTEEDTPMDKEFVDIFHKVKVPDVQVDLPKELQKAGLQKMEVYENKTKNENKQKQRKKKQVNRKIKIHNTHVAIDLTKDYVPHHS</sequence>
<comment type="subunit">
    <text evidence="7">Tetramer of two alpha and two beta chains.</text>
</comment>
<evidence type="ECO:0000256" key="2">
    <source>
        <dbReference type="ARBA" id="ARBA00023015"/>
    </source>
</evidence>
<dbReference type="InterPro" id="IPR016656">
    <property type="entry name" value="TFIIE-bsu"/>
</dbReference>
<dbReference type="PANTHER" id="PTHR12716">
    <property type="entry name" value="TRANSCRIPTION INITIATION FACTOR IIE, BETA SUBUNIT"/>
    <property type="match status" value="1"/>
</dbReference>
<dbReference type="GO" id="GO:0001097">
    <property type="term" value="F:TFIIH-class transcription factor complex binding"/>
    <property type="evidence" value="ECO:0007669"/>
    <property type="project" value="TreeGrafter"/>
</dbReference>
<dbReference type="AlphaFoldDB" id="A0A9N8WLX1"/>
<keyword evidence="4 7" id="KW-0804">Transcription</keyword>
<feature type="region of interest" description="Disordered" evidence="8">
    <location>
        <begin position="28"/>
        <end position="79"/>
    </location>
</feature>
<dbReference type="PIRSF" id="PIRSF016398">
    <property type="entry name" value="TFIIE-beta"/>
    <property type="match status" value="1"/>
</dbReference>
<comment type="function">
    <text evidence="6 7">Recruits TFIIH to the initiation complex and stimulates the RNA polymerase II C-terminal domain kinase and DNA-dependent ATPase activities of TFIIH. Both TFIIH and TFIIE are required for promoter clearance by RNA polymerase.</text>
</comment>
<dbReference type="Pfam" id="PF02186">
    <property type="entry name" value="TFIIE_beta"/>
    <property type="match status" value="1"/>
</dbReference>
<dbReference type="Pfam" id="PF18121">
    <property type="entry name" value="TFA2_Winged_2"/>
    <property type="match status" value="1"/>
</dbReference>
<dbReference type="EMBL" id="CAJVPS010000485">
    <property type="protein sequence ID" value="CAG8489358.1"/>
    <property type="molecule type" value="Genomic_DNA"/>
</dbReference>
<dbReference type="GO" id="GO:0005673">
    <property type="term" value="C:transcription factor TFIIE complex"/>
    <property type="evidence" value="ECO:0007669"/>
    <property type="project" value="UniProtKB-UniRule"/>
</dbReference>
<keyword evidence="11" id="KW-1185">Reference proteome</keyword>
<organism evidence="10 11">
    <name type="scientific">Ambispora leptoticha</name>
    <dbReference type="NCBI Taxonomy" id="144679"/>
    <lineage>
        <taxon>Eukaryota</taxon>
        <taxon>Fungi</taxon>
        <taxon>Fungi incertae sedis</taxon>
        <taxon>Mucoromycota</taxon>
        <taxon>Glomeromycotina</taxon>
        <taxon>Glomeromycetes</taxon>
        <taxon>Archaeosporales</taxon>
        <taxon>Ambisporaceae</taxon>
        <taxon>Ambispora</taxon>
    </lineage>
</organism>
<keyword evidence="2 7" id="KW-0805">Transcription regulation</keyword>
<gene>
    <name evidence="10" type="ORF">ALEPTO_LOCUS2899</name>
</gene>
<evidence type="ECO:0000256" key="7">
    <source>
        <dbReference type="PIRNR" id="PIRNR016398"/>
    </source>
</evidence>
<evidence type="ECO:0000259" key="9">
    <source>
        <dbReference type="PROSITE" id="PS51351"/>
    </source>
</evidence>
<dbReference type="Proteomes" id="UP000789508">
    <property type="component" value="Unassembled WGS sequence"/>
</dbReference>
<comment type="caution">
    <text evidence="10">The sequence shown here is derived from an EMBL/GenBank/DDBJ whole genome shotgun (WGS) entry which is preliminary data.</text>
</comment>
<feature type="domain" description="TFIIE beta" evidence="9">
    <location>
        <begin position="68"/>
        <end position="145"/>
    </location>
</feature>
<evidence type="ECO:0000313" key="11">
    <source>
        <dbReference type="Proteomes" id="UP000789508"/>
    </source>
</evidence>
<dbReference type="InterPro" id="IPR054600">
    <property type="entry name" value="TFA2_E-tether"/>
</dbReference>